<dbReference type="RefSeq" id="WP_253654431.1">
    <property type="nucleotide sequence ID" value="NZ_BAAAOE010000003.1"/>
</dbReference>
<proteinExistence type="inferred from homology"/>
<feature type="transmembrane region" description="Helical" evidence="7">
    <location>
        <begin position="121"/>
        <end position="141"/>
    </location>
</feature>
<dbReference type="Pfam" id="PF00528">
    <property type="entry name" value="BPD_transp_1"/>
    <property type="match status" value="1"/>
</dbReference>
<feature type="transmembrane region" description="Helical" evidence="7">
    <location>
        <begin position="94"/>
        <end position="114"/>
    </location>
</feature>
<protein>
    <submittedName>
        <fullName evidence="9">ABC-type nitrate/sulfonate/bicarbonate transport system, permease component</fullName>
    </submittedName>
</protein>
<keyword evidence="3" id="KW-1003">Cell membrane</keyword>
<evidence type="ECO:0000256" key="1">
    <source>
        <dbReference type="ARBA" id="ARBA00004651"/>
    </source>
</evidence>
<feature type="domain" description="ABC transmembrane type-1" evidence="8">
    <location>
        <begin position="83"/>
        <end position="268"/>
    </location>
</feature>
<evidence type="ECO:0000256" key="6">
    <source>
        <dbReference type="ARBA" id="ARBA00023136"/>
    </source>
</evidence>
<keyword evidence="2 7" id="KW-0813">Transport</keyword>
<feature type="transmembrane region" description="Helical" evidence="7">
    <location>
        <begin position="34"/>
        <end position="54"/>
    </location>
</feature>
<keyword evidence="10" id="KW-1185">Reference proteome</keyword>
<dbReference type="PROSITE" id="PS50928">
    <property type="entry name" value="ABC_TM1"/>
    <property type="match status" value="1"/>
</dbReference>
<gene>
    <name evidence="9" type="ORF">LX12_002059</name>
</gene>
<dbReference type="InterPro" id="IPR000515">
    <property type="entry name" value="MetI-like"/>
</dbReference>
<dbReference type="InterPro" id="IPR035906">
    <property type="entry name" value="MetI-like_sf"/>
</dbReference>
<reference evidence="9 10" key="1">
    <citation type="submission" date="2022-06" db="EMBL/GenBank/DDBJ databases">
        <title>Genomic Encyclopedia of Archaeal and Bacterial Type Strains, Phase II (KMG-II): from individual species to whole genera.</title>
        <authorList>
            <person name="Goeker M."/>
        </authorList>
    </citation>
    <scope>NUCLEOTIDE SEQUENCE [LARGE SCALE GENOMIC DNA]</scope>
    <source>
        <strain evidence="9 10">DSM 45037</strain>
    </source>
</reference>
<comment type="similarity">
    <text evidence="7">Belongs to the binding-protein-dependent transport system permease family.</text>
</comment>
<evidence type="ECO:0000256" key="5">
    <source>
        <dbReference type="ARBA" id="ARBA00022989"/>
    </source>
</evidence>
<evidence type="ECO:0000256" key="4">
    <source>
        <dbReference type="ARBA" id="ARBA00022692"/>
    </source>
</evidence>
<evidence type="ECO:0000259" key="8">
    <source>
        <dbReference type="PROSITE" id="PS50928"/>
    </source>
</evidence>
<comment type="subcellular location">
    <subcellularLocation>
        <location evidence="1 7">Cell membrane</location>
        <topology evidence="1 7">Multi-pass membrane protein</topology>
    </subcellularLocation>
</comment>
<sequence>MTAVVEPTTADIAAEPGPLPGTRWAGARSAGSRWGAGALGIVAVIALWTVAGVFEWFRGTIPTPVAVLRAIGDQGGDFYATNVTPTVELALRGFLWGNGLAIVIALIVVIVPAVEGLATQLAIISYCTPLIAVAPIIQVAFAEVQTMIVFLAAISVFFTTMIGALSGLRSPKPAELDLVRVYGGGPFAQLLRVRVVAALPNTLAALKISAPAAVLGAVLGEFLSAPEQGIGPAMILAQQAAEIPQVWAIALIAGVIAGVGYAVIAVVARFVERWARGERAW</sequence>
<evidence type="ECO:0000256" key="3">
    <source>
        <dbReference type="ARBA" id="ARBA00022475"/>
    </source>
</evidence>
<accession>A0ABT1H276</accession>
<name>A0ABT1H276_9NOCA</name>
<dbReference type="SUPFAM" id="SSF161098">
    <property type="entry name" value="MetI-like"/>
    <property type="match status" value="1"/>
</dbReference>
<keyword evidence="4 7" id="KW-0812">Transmembrane</keyword>
<evidence type="ECO:0000313" key="9">
    <source>
        <dbReference type="EMBL" id="MCP2160872.1"/>
    </source>
</evidence>
<dbReference type="Proteomes" id="UP001205740">
    <property type="component" value="Unassembled WGS sequence"/>
</dbReference>
<feature type="transmembrane region" description="Helical" evidence="7">
    <location>
        <begin position="147"/>
        <end position="168"/>
    </location>
</feature>
<keyword evidence="5 7" id="KW-1133">Transmembrane helix</keyword>
<keyword evidence="6 7" id="KW-0472">Membrane</keyword>
<feature type="transmembrane region" description="Helical" evidence="7">
    <location>
        <begin position="245"/>
        <end position="271"/>
    </location>
</feature>
<dbReference type="PANTHER" id="PTHR30151:SF20">
    <property type="entry name" value="ABC TRANSPORTER PERMEASE PROTEIN HI_0355-RELATED"/>
    <property type="match status" value="1"/>
</dbReference>
<evidence type="ECO:0000256" key="7">
    <source>
        <dbReference type="RuleBase" id="RU363032"/>
    </source>
</evidence>
<organism evidence="9 10">
    <name type="scientific">Williamsia serinedens</name>
    <dbReference type="NCBI Taxonomy" id="391736"/>
    <lineage>
        <taxon>Bacteria</taxon>
        <taxon>Bacillati</taxon>
        <taxon>Actinomycetota</taxon>
        <taxon>Actinomycetes</taxon>
        <taxon>Mycobacteriales</taxon>
        <taxon>Nocardiaceae</taxon>
        <taxon>Williamsia</taxon>
    </lineage>
</organism>
<feature type="transmembrane region" description="Helical" evidence="7">
    <location>
        <begin position="204"/>
        <end position="225"/>
    </location>
</feature>
<evidence type="ECO:0000256" key="2">
    <source>
        <dbReference type="ARBA" id="ARBA00022448"/>
    </source>
</evidence>
<dbReference type="EMBL" id="JAMTCG010000003">
    <property type="protein sequence ID" value="MCP2160872.1"/>
    <property type="molecule type" value="Genomic_DNA"/>
</dbReference>
<comment type="caution">
    <text evidence="9">The sequence shown here is derived from an EMBL/GenBank/DDBJ whole genome shotgun (WGS) entry which is preliminary data.</text>
</comment>
<dbReference type="PANTHER" id="PTHR30151">
    <property type="entry name" value="ALKANE SULFONATE ABC TRANSPORTER-RELATED, MEMBRANE SUBUNIT"/>
    <property type="match status" value="1"/>
</dbReference>
<evidence type="ECO:0000313" key="10">
    <source>
        <dbReference type="Proteomes" id="UP001205740"/>
    </source>
</evidence>